<dbReference type="EMBL" id="AP025635">
    <property type="protein sequence ID" value="BDG68982.1"/>
    <property type="molecule type" value="Genomic_DNA"/>
</dbReference>
<gene>
    <name evidence="1" type="ORF">ENLAB_25460</name>
</gene>
<name>A0ABM7XV13_9ENTE</name>
<reference evidence="1 2" key="1">
    <citation type="submission" date="2022-03" db="EMBL/GenBank/DDBJ databases">
        <title>Complete genome sequence of Enterococcus innesii DB-1.</title>
        <authorList>
            <person name="Fukuda D."/>
            <person name="Nolasco-Hipolito C."/>
        </authorList>
    </citation>
    <scope>NUCLEOTIDE SEQUENCE [LARGE SCALE GENOMIC DNA]</scope>
    <source>
        <strain evidence="1 2">DB-1</strain>
    </source>
</reference>
<evidence type="ECO:0000313" key="1">
    <source>
        <dbReference type="EMBL" id="BDG68982.1"/>
    </source>
</evidence>
<proteinExistence type="predicted"/>
<dbReference type="Proteomes" id="UP000831692">
    <property type="component" value="Chromosome"/>
</dbReference>
<evidence type="ECO:0000313" key="2">
    <source>
        <dbReference type="Proteomes" id="UP000831692"/>
    </source>
</evidence>
<organism evidence="1 2">
    <name type="scientific">Enterococcus innesii</name>
    <dbReference type="NCBI Taxonomy" id="2839759"/>
    <lineage>
        <taxon>Bacteria</taxon>
        <taxon>Bacillati</taxon>
        <taxon>Bacillota</taxon>
        <taxon>Bacilli</taxon>
        <taxon>Lactobacillales</taxon>
        <taxon>Enterococcaceae</taxon>
        <taxon>Enterococcus</taxon>
    </lineage>
</organism>
<keyword evidence="2" id="KW-1185">Reference proteome</keyword>
<sequence length="52" mass="5935">MIVLEQASNHNEKTADNFPKLVLEIISSLLLRQYSIPFHKKAISDSLFSFLS</sequence>
<accession>A0ABM7XV13</accession>
<protein>
    <submittedName>
        <fullName evidence="1">Uncharacterized protein</fullName>
    </submittedName>
</protein>